<sequence length="101" mass="11708">GCFVGRDSIQVRPSLDHNQSIEFFIEGTTISIHRWSLKLWRSRKDFYMDANQGISNLWVCSDNLTLIGVINNKTQRNELLGIIKDIHDLSFVFVSIAFFFI</sequence>
<dbReference type="Gramene" id="A01p25770.2_BraZ1">
    <property type="protein sequence ID" value="A01p25770.2_BraZ1.CDS.1"/>
    <property type="gene ID" value="A01g25770.2_BraZ1"/>
</dbReference>
<evidence type="ECO:0000313" key="2">
    <source>
        <dbReference type="Proteomes" id="UP000694005"/>
    </source>
</evidence>
<evidence type="ECO:0000313" key="1">
    <source>
        <dbReference type="EMBL" id="CAG7888501.1"/>
    </source>
</evidence>
<feature type="non-terminal residue" evidence="1">
    <location>
        <position position="101"/>
    </location>
</feature>
<dbReference type="EMBL" id="LS974617">
    <property type="protein sequence ID" value="CAG7888501.1"/>
    <property type="molecule type" value="Genomic_DNA"/>
</dbReference>
<dbReference type="Proteomes" id="UP000694005">
    <property type="component" value="Chromosome A01"/>
</dbReference>
<organism evidence="1 2">
    <name type="scientific">Brassica campestris</name>
    <name type="common">Field mustard</name>
    <dbReference type="NCBI Taxonomy" id="3711"/>
    <lineage>
        <taxon>Eukaryota</taxon>
        <taxon>Viridiplantae</taxon>
        <taxon>Streptophyta</taxon>
        <taxon>Embryophyta</taxon>
        <taxon>Tracheophyta</taxon>
        <taxon>Spermatophyta</taxon>
        <taxon>Magnoliopsida</taxon>
        <taxon>eudicotyledons</taxon>
        <taxon>Gunneridae</taxon>
        <taxon>Pentapetalae</taxon>
        <taxon>rosids</taxon>
        <taxon>malvids</taxon>
        <taxon>Brassicales</taxon>
        <taxon>Brassicaceae</taxon>
        <taxon>Brassiceae</taxon>
        <taxon>Brassica</taxon>
    </lineage>
</organism>
<dbReference type="AlphaFoldDB" id="A0A8D9GYE3"/>
<reference evidence="1 2" key="1">
    <citation type="submission" date="2021-07" db="EMBL/GenBank/DDBJ databases">
        <authorList>
            <consortium name="Genoscope - CEA"/>
            <person name="William W."/>
        </authorList>
    </citation>
    <scope>NUCLEOTIDE SEQUENCE [LARGE SCALE GENOMIC DNA]</scope>
</reference>
<feature type="non-terminal residue" evidence="1">
    <location>
        <position position="1"/>
    </location>
</feature>
<protein>
    <submittedName>
        <fullName evidence="1">Uncharacterized protein</fullName>
    </submittedName>
</protein>
<name>A0A8D9GYE3_BRACM</name>
<accession>A0A8D9GYE3</accession>
<gene>
    <name evidence="1" type="ORF">BRAPAZ1V2_A01P25770.2</name>
</gene>
<proteinExistence type="predicted"/>